<gene>
    <name evidence="3" type="ORF">PSQ19_03390</name>
</gene>
<keyword evidence="4" id="KW-1185">Reference proteome</keyword>
<dbReference type="InterPro" id="IPR004477">
    <property type="entry name" value="ComEC_N"/>
</dbReference>
<keyword evidence="1" id="KW-1133">Transmembrane helix</keyword>
<feature type="transmembrane region" description="Helical" evidence="1">
    <location>
        <begin position="133"/>
        <end position="156"/>
    </location>
</feature>
<dbReference type="EMBL" id="CP118246">
    <property type="protein sequence ID" value="WDR03223.1"/>
    <property type="molecule type" value="Genomic_DNA"/>
</dbReference>
<protein>
    <submittedName>
        <fullName evidence="3">ComEC/Rec2 family competence protein</fullName>
    </submittedName>
</protein>
<keyword evidence="1" id="KW-0472">Membrane</keyword>
<dbReference type="RefSeq" id="WP_282219617.1">
    <property type="nucleotide sequence ID" value="NZ_CP118246.1"/>
</dbReference>
<dbReference type="Pfam" id="PF03772">
    <property type="entry name" value="Competence"/>
    <property type="match status" value="1"/>
</dbReference>
<feature type="transmembrane region" description="Helical" evidence="1">
    <location>
        <begin position="108"/>
        <end position="127"/>
    </location>
</feature>
<feature type="domain" description="ComEC/Rec2-related protein" evidence="2">
    <location>
        <begin position="12"/>
        <end position="125"/>
    </location>
</feature>
<accession>A0ABY7YQ06</accession>
<dbReference type="Proteomes" id="UP001220530">
    <property type="component" value="Chromosome"/>
</dbReference>
<proteinExistence type="predicted"/>
<evidence type="ECO:0000259" key="2">
    <source>
        <dbReference type="Pfam" id="PF03772"/>
    </source>
</evidence>
<evidence type="ECO:0000256" key="1">
    <source>
        <dbReference type="SAM" id="Phobius"/>
    </source>
</evidence>
<feature type="transmembrane region" description="Helical" evidence="1">
    <location>
        <begin position="49"/>
        <end position="72"/>
    </location>
</feature>
<feature type="transmembrane region" description="Helical" evidence="1">
    <location>
        <begin position="12"/>
        <end position="37"/>
    </location>
</feature>
<name>A0ABY7YQ06_9HYPH</name>
<evidence type="ECO:0000313" key="3">
    <source>
        <dbReference type="EMBL" id="WDR03223.1"/>
    </source>
</evidence>
<keyword evidence="1" id="KW-0812">Transmembrane</keyword>
<reference evidence="3 4" key="1">
    <citation type="submission" date="2023-02" db="EMBL/GenBank/DDBJ databases">
        <title>Devosia algicola sp. nov., isolated from the phycosphere of marine algae.</title>
        <authorList>
            <person name="Kim J.M."/>
            <person name="Lee J.K."/>
            <person name="Choi B.J."/>
            <person name="Bayburt H."/>
            <person name="Jeon C.O."/>
        </authorList>
    </citation>
    <scope>NUCLEOTIDE SEQUENCE [LARGE SCALE GENOMIC DNA]</scope>
    <source>
        <strain evidence="3 4">G20-9</strain>
    </source>
</reference>
<organism evidence="3 4">
    <name type="scientific">Devosia algicola</name>
    <dbReference type="NCBI Taxonomy" id="3026418"/>
    <lineage>
        <taxon>Bacteria</taxon>
        <taxon>Pseudomonadati</taxon>
        <taxon>Pseudomonadota</taxon>
        <taxon>Alphaproteobacteria</taxon>
        <taxon>Hyphomicrobiales</taxon>
        <taxon>Devosiaceae</taxon>
        <taxon>Devosia</taxon>
    </lineage>
</organism>
<sequence length="293" mass="31472">MRGKHGWLGRIGKIIAATATTSFIAGSATLLFSAYHFQQTAPLGVLGNVLALPVVSLIIMPAAMLGLLFMPLGIEGYFFDAMGWGIERMLDVARLVAGWSAGLDAHPLLSATALLIGLAALAWFAFLEGYWRYAGPLLAVPAVLLFGFAVVPDVLVADTTQAVAIRTGDGLGLLGGRNGSFAVKVWSEQYSEPIASTASGMHCDDQACIVAAKDFSASLVTAYSAFPEDCGRNQLVVTHLRAPAFCREQTTVIDSDDLKRGGVEWLRWQPAAHRFDIRPAIASLNRPWRVLQR</sequence>
<evidence type="ECO:0000313" key="4">
    <source>
        <dbReference type="Proteomes" id="UP001220530"/>
    </source>
</evidence>